<dbReference type="Proteomes" id="UP000199421">
    <property type="component" value="Unassembled WGS sequence"/>
</dbReference>
<name>A0A1H7MBM1_OLID1</name>
<dbReference type="EMBL" id="FOAF01000001">
    <property type="protein sequence ID" value="SEL08017.1"/>
    <property type="molecule type" value="Genomic_DNA"/>
</dbReference>
<feature type="signal peptide" evidence="1">
    <location>
        <begin position="1"/>
        <end position="18"/>
    </location>
</feature>
<dbReference type="AlphaFoldDB" id="A0A1H7MBM1"/>
<feature type="chain" id="PRO_5011542286" description="DUF1579 domain-containing protein" evidence="1">
    <location>
        <begin position="19"/>
        <end position="208"/>
    </location>
</feature>
<evidence type="ECO:0008006" key="4">
    <source>
        <dbReference type="Google" id="ProtNLM"/>
    </source>
</evidence>
<evidence type="ECO:0000313" key="3">
    <source>
        <dbReference type="Proteomes" id="UP000199421"/>
    </source>
</evidence>
<proteinExistence type="predicted"/>
<evidence type="ECO:0000256" key="1">
    <source>
        <dbReference type="SAM" id="SignalP"/>
    </source>
</evidence>
<reference evidence="3" key="1">
    <citation type="submission" date="2016-10" db="EMBL/GenBank/DDBJ databases">
        <authorList>
            <person name="Varghese N."/>
            <person name="Submissions S."/>
        </authorList>
    </citation>
    <scope>NUCLEOTIDE SEQUENCE [LARGE SCALE GENOMIC DNA]</scope>
    <source>
        <strain evidence="3">DSM 18733</strain>
    </source>
</reference>
<dbReference type="STRING" id="407022.SAMN05661044_01921"/>
<protein>
    <recommendedName>
        <fullName evidence="4">DUF1579 domain-containing protein</fullName>
    </recommendedName>
</protein>
<keyword evidence="3" id="KW-1185">Reference proteome</keyword>
<sequence>MKHLLSILLFACCNISWAQQMDELRTDSTLAIPQLQFDANGELKITASATSSQSDFDFLVGKWKMYNRRLNKRLENCKDWTAFVSFDENQKILSGTADIDTYSTTEMPGLEGKHFEGLTLRLFNPQTKLWSLYWVASNVGVLDPPVVGSFENNVGHFFTNDIINGKQVIVMFRWDARNKERPVWSQAFSPDKGKTWEWNWYNVSERIK</sequence>
<evidence type="ECO:0000313" key="2">
    <source>
        <dbReference type="EMBL" id="SEL08017.1"/>
    </source>
</evidence>
<dbReference type="RefSeq" id="WP_238383700.1">
    <property type="nucleotide sequence ID" value="NZ_FOAF01000001.1"/>
</dbReference>
<gene>
    <name evidence="2" type="ORF">SAMN05661044_01921</name>
</gene>
<keyword evidence="1" id="KW-0732">Signal</keyword>
<accession>A0A1H7MBM1</accession>
<organism evidence="2 3">
    <name type="scientific">Olivibacter domesticus</name>
    <name type="common">Pseudosphingobacterium domesticum</name>
    <dbReference type="NCBI Taxonomy" id="407022"/>
    <lineage>
        <taxon>Bacteria</taxon>
        <taxon>Pseudomonadati</taxon>
        <taxon>Bacteroidota</taxon>
        <taxon>Sphingobacteriia</taxon>
        <taxon>Sphingobacteriales</taxon>
        <taxon>Sphingobacteriaceae</taxon>
        <taxon>Olivibacter</taxon>
    </lineage>
</organism>